<dbReference type="AlphaFoldDB" id="A0A9X0B104"/>
<dbReference type="EMBL" id="JAPEIS010000001">
    <property type="protein sequence ID" value="KAJ8071743.1"/>
    <property type="molecule type" value="Genomic_DNA"/>
</dbReference>
<dbReference type="Pfam" id="PF09792">
    <property type="entry name" value="But2"/>
    <property type="match status" value="1"/>
</dbReference>
<sequence length="225" mass="24237">MLFTTSTFALVAAIGFASAAPTPAGGSSAPNYCAALWPGVLEDIWEGKPQHIAYNTLSQDASDPSQGNFGMGATWNGTAWTSREYTYASFDIPADAQNCALWSSFPENKNDYEVIQGPLNPQVQTFSPSIAIDSSDLTFWDVFPVDSAPNVDEFALSTLIAGQKTYIGPFDCSSASKAEFIMGIANLTGPNENEASVYQFRVNNTAPRNYGLFVTYGTQICLPNF</sequence>
<comment type="caution">
    <text evidence="3">The sequence shown here is derived from an EMBL/GenBank/DDBJ whole genome shotgun (WGS) entry which is preliminary data.</text>
</comment>
<protein>
    <recommendedName>
        <fullName evidence="2">Ubiquitin 3 binding protein But2 C-terminal domain-containing protein</fullName>
    </recommendedName>
</protein>
<keyword evidence="1" id="KW-0732">Signal</keyword>
<evidence type="ECO:0000313" key="4">
    <source>
        <dbReference type="Proteomes" id="UP001152300"/>
    </source>
</evidence>
<accession>A0A9X0B104</accession>
<dbReference type="OrthoDB" id="3500760at2759"/>
<dbReference type="Proteomes" id="UP001152300">
    <property type="component" value="Unassembled WGS sequence"/>
</dbReference>
<feature type="domain" description="Ubiquitin 3 binding protein But2 C-terminal" evidence="2">
    <location>
        <begin position="68"/>
        <end position="183"/>
    </location>
</feature>
<name>A0A9X0B104_9HELO</name>
<evidence type="ECO:0000313" key="3">
    <source>
        <dbReference type="EMBL" id="KAJ8071743.1"/>
    </source>
</evidence>
<proteinExistence type="predicted"/>
<dbReference type="InterPro" id="IPR018620">
    <property type="entry name" value="Ubiquitin3-bd_protein_But2_C"/>
</dbReference>
<evidence type="ECO:0000259" key="2">
    <source>
        <dbReference type="Pfam" id="PF09792"/>
    </source>
</evidence>
<feature type="signal peptide" evidence="1">
    <location>
        <begin position="1"/>
        <end position="19"/>
    </location>
</feature>
<feature type="chain" id="PRO_5040985247" description="Ubiquitin 3 binding protein But2 C-terminal domain-containing protein" evidence="1">
    <location>
        <begin position="20"/>
        <end position="225"/>
    </location>
</feature>
<gene>
    <name evidence="3" type="ORF">OCU04_002059</name>
</gene>
<reference evidence="3" key="1">
    <citation type="submission" date="2022-11" db="EMBL/GenBank/DDBJ databases">
        <title>Genome Resource of Sclerotinia nivalis Strain SnTB1, a Plant Pathogen Isolated from American Ginseng.</title>
        <authorList>
            <person name="Fan S."/>
        </authorList>
    </citation>
    <scope>NUCLEOTIDE SEQUENCE</scope>
    <source>
        <strain evidence="3">SnTB1</strain>
    </source>
</reference>
<evidence type="ECO:0000256" key="1">
    <source>
        <dbReference type="SAM" id="SignalP"/>
    </source>
</evidence>
<keyword evidence="4" id="KW-1185">Reference proteome</keyword>
<organism evidence="3 4">
    <name type="scientific">Sclerotinia nivalis</name>
    <dbReference type="NCBI Taxonomy" id="352851"/>
    <lineage>
        <taxon>Eukaryota</taxon>
        <taxon>Fungi</taxon>
        <taxon>Dikarya</taxon>
        <taxon>Ascomycota</taxon>
        <taxon>Pezizomycotina</taxon>
        <taxon>Leotiomycetes</taxon>
        <taxon>Helotiales</taxon>
        <taxon>Sclerotiniaceae</taxon>
        <taxon>Sclerotinia</taxon>
    </lineage>
</organism>